<comment type="similarity">
    <text evidence="1 3">Belongs to the MinE family.</text>
</comment>
<protein>
    <recommendedName>
        <fullName evidence="3">Cell division topological specificity factor</fullName>
    </recommendedName>
</protein>
<dbReference type="NCBIfam" id="NF001422">
    <property type="entry name" value="PRK00296.1"/>
    <property type="match status" value="1"/>
</dbReference>
<dbReference type="EMBL" id="CP121687">
    <property type="protein sequence ID" value="WZL70491.1"/>
    <property type="molecule type" value="Genomic_DNA"/>
</dbReference>
<dbReference type="SUPFAM" id="SSF55229">
    <property type="entry name" value="Cell division protein MinE topological specificity domain"/>
    <property type="match status" value="1"/>
</dbReference>
<evidence type="ECO:0000313" key="5">
    <source>
        <dbReference type="Proteomes" id="UP001486565"/>
    </source>
</evidence>
<dbReference type="GO" id="GO:0051301">
    <property type="term" value="P:cell division"/>
    <property type="evidence" value="ECO:0007669"/>
    <property type="project" value="UniProtKB-KW"/>
</dbReference>
<dbReference type="Pfam" id="PF03776">
    <property type="entry name" value="MinE"/>
    <property type="match status" value="1"/>
</dbReference>
<dbReference type="Gene3D" id="3.30.1070.10">
    <property type="entry name" value="Cell division topological specificity factor MinE"/>
    <property type="match status" value="1"/>
</dbReference>
<evidence type="ECO:0000256" key="2">
    <source>
        <dbReference type="ARBA" id="ARBA00025265"/>
    </source>
</evidence>
<organism evidence="4 5">
    <name type="scientific">Defluviitalea saccharophila</name>
    <dbReference type="NCBI Taxonomy" id="879970"/>
    <lineage>
        <taxon>Bacteria</taxon>
        <taxon>Bacillati</taxon>
        <taxon>Bacillota</taxon>
        <taxon>Clostridia</taxon>
        <taxon>Lachnospirales</taxon>
        <taxon>Defluviitaleaceae</taxon>
        <taxon>Defluviitalea</taxon>
    </lineage>
</organism>
<evidence type="ECO:0000256" key="1">
    <source>
        <dbReference type="ARBA" id="ARBA00008168"/>
    </source>
</evidence>
<dbReference type="InterPro" id="IPR005527">
    <property type="entry name" value="MinE"/>
</dbReference>
<proteinExistence type="inferred from homology"/>
<dbReference type="Proteomes" id="UP001486565">
    <property type="component" value="Chromosome"/>
</dbReference>
<accession>A0ABZ2Y571</accession>
<keyword evidence="3 4" id="KW-0132">Cell division</keyword>
<keyword evidence="3" id="KW-0131">Cell cycle</keyword>
<keyword evidence="5" id="KW-1185">Reference proteome</keyword>
<name>A0ABZ2Y571_9FIRM</name>
<dbReference type="RefSeq" id="WP_341877455.1">
    <property type="nucleotide sequence ID" value="NZ_CP121687.1"/>
</dbReference>
<evidence type="ECO:0000256" key="3">
    <source>
        <dbReference type="HAMAP-Rule" id="MF_00262"/>
    </source>
</evidence>
<dbReference type="NCBIfam" id="TIGR01215">
    <property type="entry name" value="minE"/>
    <property type="match status" value="1"/>
</dbReference>
<evidence type="ECO:0000313" key="4">
    <source>
        <dbReference type="EMBL" id="WZL70491.1"/>
    </source>
</evidence>
<dbReference type="HAMAP" id="MF_00262">
    <property type="entry name" value="MinE"/>
    <property type="match status" value="1"/>
</dbReference>
<comment type="function">
    <text evidence="2 3">Prevents the cell division inhibition by proteins MinC and MinD at internal division sites while permitting inhibition at polar sites. This ensures cell division at the proper site by restricting the formation of a division septum at the midpoint of the long axis of the cell.</text>
</comment>
<dbReference type="InterPro" id="IPR036707">
    <property type="entry name" value="MinE_sf"/>
</dbReference>
<sequence length="93" mass="10581">MELLNFFNRKPSSGNVAKDRLKLLLIHDRINCSSELLEMMKTDIIKVISKYMDIDEAELDIQIGQTKSEESNGTVPVLYANIPIKNMRKAGNQ</sequence>
<gene>
    <name evidence="3 4" type="primary">minE</name>
    <name evidence="4" type="ORF">QBE51_02860</name>
</gene>
<reference evidence="4 5" key="1">
    <citation type="submission" date="2023-03" db="EMBL/GenBank/DDBJ databases">
        <title>Novel Species.</title>
        <authorList>
            <person name="Ma S."/>
        </authorList>
    </citation>
    <scope>NUCLEOTIDE SEQUENCE [LARGE SCALE GENOMIC DNA]</scope>
    <source>
        <strain evidence="4 5">LIND6LT2</strain>
    </source>
</reference>